<organism evidence="7 8">
    <name type="scientific">Chryseobacterium nematophagum</name>
    <dbReference type="NCBI Taxonomy" id="2305228"/>
    <lineage>
        <taxon>Bacteria</taxon>
        <taxon>Pseudomonadati</taxon>
        <taxon>Bacteroidota</taxon>
        <taxon>Flavobacteriia</taxon>
        <taxon>Flavobacteriales</taxon>
        <taxon>Weeksellaceae</taxon>
        <taxon>Chryseobacterium group</taxon>
        <taxon>Chryseobacterium</taxon>
    </lineage>
</organism>
<dbReference type="GO" id="GO:0003677">
    <property type="term" value="F:DNA binding"/>
    <property type="evidence" value="ECO:0007669"/>
    <property type="project" value="UniProtKB-KW"/>
</dbReference>
<dbReference type="EMBL" id="QWIU01000002">
    <property type="protein sequence ID" value="RNA61554.1"/>
    <property type="molecule type" value="Genomic_DNA"/>
</dbReference>
<dbReference type="PANTHER" id="PTHR43214:SF41">
    <property type="entry name" value="NITRATE_NITRITE RESPONSE REGULATOR PROTEIN NARP"/>
    <property type="match status" value="1"/>
</dbReference>
<dbReference type="SMART" id="SM00421">
    <property type="entry name" value="HTH_LUXR"/>
    <property type="match status" value="1"/>
</dbReference>
<feature type="domain" description="Response regulatory" evidence="6">
    <location>
        <begin position="41"/>
        <end position="156"/>
    </location>
</feature>
<accession>A0A3M7TEQ4</accession>
<dbReference type="Proteomes" id="UP000278775">
    <property type="component" value="Unassembled WGS sequence"/>
</dbReference>
<dbReference type="GO" id="GO:0006355">
    <property type="term" value="P:regulation of DNA-templated transcription"/>
    <property type="evidence" value="ECO:0007669"/>
    <property type="project" value="InterPro"/>
</dbReference>
<dbReference type="AlphaFoldDB" id="A0A3M7TEQ4"/>
<dbReference type="OrthoDB" id="1013073at2"/>
<dbReference type="Gene3D" id="3.40.50.2300">
    <property type="match status" value="1"/>
</dbReference>
<proteinExistence type="predicted"/>
<dbReference type="PANTHER" id="PTHR43214">
    <property type="entry name" value="TWO-COMPONENT RESPONSE REGULATOR"/>
    <property type="match status" value="1"/>
</dbReference>
<sequence length="250" mass="28696">MTYLKEIDTLDESKLLGFLYFALEVNKSLNKLNTILIMKKTVLIADKHYVSIKGLAFILKNMDEGILIDHTDNKCELLDKILNGEYDLLILDVEMLGSLFVSVIKNIKDVSPNLKIMIFADNKKGTVLQYVCEGVKAVISKSYGESEIREVLESIFTKGYYYQQELLHDFIQRKKVERSFYHVSLDDLSNREREVCLYLIGGSGCLEIANKLGLHQSTVSIYKKRLFKKFHINSLAELINLYHKQGISIV</sequence>
<dbReference type="InterPro" id="IPR000792">
    <property type="entry name" value="Tscrpt_reg_LuxR_C"/>
</dbReference>
<dbReference type="PROSITE" id="PS50043">
    <property type="entry name" value="HTH_LUXR_2"/>
    <property type="match status" value="1"/>
</dbReference>
<dbReference type="InterPro" id="IPR001789">
    <property type="entry name" value="Sig_transdc_resp-reg_receiver"/>
</dbReference>
<reference evidence="7 8" key="1">
    <citation type="submission" date="2018-08" db="EMBL/GenBank/DDBJ databases">
        <title>Chryseobacterium nematophagum: a novel matrix digesting pathogen of nematodes.</title>
        <authorList>
            <person name="Page A."/>
            <person name="Roberts M."/>
            <person name="Felix M.-A."/>
            <person name="Weir W."/>
        </authorList>
    </citation>
    <scope>NUCLEOTIDE SEQUENCE [LARGE SCALE GENOMIC DNA]</scope>
    <source>
        <strain evidence="7 8">JUb129</strain>
    </source>
</reference>
<dbReference type="InterPro" id="IPR039420">
    <property type="entry name" value="WalR-like"/>
</dbReference>
<keyword evidence="1" id="KW-0805">Transcription regulation</keyword>
<evidence type="ECO:0000259" key="5">
    <source>
        <dbReference type="PROSITE" id="PS50043"/>
    </source>
</evidence>
<evidence type="ECO:0000256" key="2">
    <source>
        <dbReference type="ARBA" id="ARBA00023125"/>
    </source>
</evidence>
<evidence type="ECO:0000313" key="8">
    <source>
        <dbReference type="Proteomes" id="UP000278775"/>
    </source>
</evidence>
<dbReference type="SUPFAM" id="SSF46894">
    <property type="entry name" value="C-terminal effector domain of the bipartite response regulators"/>
    <property type="match status" value="1"/>
</dbReference>
<evidence type="ECO:0000313" key="7">
    <source>
        <dbReference type="EMBL" id="RNA61554.1"/>
    </source>
</evidence>
<dbReference type="SUPFAM" id="SSF52172">
    <property type="entry name" value="CheY-like"/>
    <property type="match status" value="1"/>
</dbReference>
<name>A0A3M7TEQ4_9FLAO</name>
<evidence type="ECO:0000256" key="1">
    <source>
        <dbReference type="ARBA" id="ARBA00023015"/>
    </source>
</evidence>
<dbReference type="Pfam" id="PF00072">
    <property type="entry name" value="Response_reg"/>
    <property type="match status" value="1"/>
</dbReference>
<keyword evidence="3" id="KW-0804">Transcription</keyword>
<comment type="caution">
    <text evidence="7">The sequence shown here is derived from an EMBL/GenBank/DDBJ whole genome shotgun (WGS) entry which is preliminary data.</text>
</comment>
<dbReference type="PRINTS" id="PR00038">
    <property type="entry name" value="HTHLUXR"/>
</dbReference>
<dbReference type="InterPro" id="IPR016032">
    <property type="entry name" value="Sig_transdc_resp-reg_C-effctor"/>
</dbReference>
<keyword evidence="2 7" id="KW-0238">DNA-binding</keyword>
<evidence type="ECO:0000259" key="6">
    <source>
        <dbReference type="PROSITE" id="PS50110"/>
    </source>
</evidence>
<dbReference type="InterPro" id="IPR036388">
    <property type="entry name" value="WH-like_DNA-bd_sf"/>
</dbReference>
<keyword evidence="4" id="KW-0597">Phosphoprotein</keyword>
<evidence type="ECO:0000256" key="4">
    <source>
        <dbReference type="PROSITE-ProRule" id="PRU00169"/>
    </source>
</evidence>
<dbReference type="PROSITE" id="PS50110">
    <property type="entry name" value="RESPONSE_REGULATORY"/>
    <property type="match status" value="1"/>
</dbReference>
<dbReference type="InterPro" id="IPR011006">
    <property type="entry name" value="CheY-like_superfamily"/>
</dbReference>
<protein>
    <submittedName>
        <fullName evidence="7">DNA-binding response regulator</fullName>
    </submittedName>
</protein>
<feature type="modified residue" description="4-aspartylphosphate" evidence="4">
    <location>
        <position position="92"/>
    </location>
</feature>
<evidence type="ECO:0000256" key="3">
    <source>
        <dbReference type="ARBA" id="ARBA00023163"/>
    </source>
</evidence>
<dbReference type="Pfam" id="PF00196">
    <property type="entry name" value="GerE"/>
    <property type="match status" value="1"/>
</dbReference>
<gene>
    <name evidence="7" type="ORF">D1631_06225</name>
</gene>
<dbReference type="GO" id="GO:0000160">
    <property type="term" value="P:phosphorelay signal transduction system"/>
    <property type="evidence" value="ECO:0007669"/>
    <property type="project" value="InterPro"/>
</dbReference>
<feature type="domain" description="HTH luxR-type" evidence="5">
    <location>
        <begin position="181"/>
        <end position="246"/>
    </location>
</feature>
<dbReference type="Gene3D" id="1.10.10.10">
    <property type="entry name" value="Winged helix-like DNA-binding domain superfamily/Winged helix DNA-binding domain"/>
    <property type="match status" value="1"/>
</dbReference>